<sequence length="139" mass="16102">MNILIDFDGTCVTHEFPYVGKDVGAAQVLRDIVTNGHRLILFTMRSESCYLASALNWFKQNQITLYGVNVNPEQHKFTDSPKAYGDLIIDDIALGIQKVPCRFHRPYVDWKWVAERLLEQGILTAEQVSRYDFEMQKYL</sequence>
<keyword evidence="2" id="KW-1185">Reference proteome</keyword>
<dbReference type="Proteomes" id="UP000230282">
    <property type="component" value="Unassembled WGS sequence"/>
</dbReference>
<dbReference type="InterPro" id="IPR023214">
    <property type="entry name" value="HAD_sf"/>
</dbReference>
<protein>
    <recommendedName>
        <fullName evidence="3">Hydrolase</fullName>
    </recommendedName>
</protein>
<proteinExistence type="predicted"/>
<evidence type="ECO:0000313" key="1">
    <source>
        <dbReference type="EMBL" id="PJG84102.1"/>
    </source>
</evidence>
<evidence type="ECO:0008006" key="3">
    <source>
        <dbReference type="Google" id="ProtNLM"/>
    </source>
</evidence>
<accession>A0A2M8RYZ6</accession>
<dbReference type="InterPro" id="IPR036412">
    <property type="entry name" value="HAD-like_sf"/>
</dbReference>
<dbReference type="EMBL" id="PHGZ01000003">
    <property type="protein sequence ID" value="PJG84102.1"/>
    <property type="molecule type" value="Genomic_DNA"/>
</dbReference>
<reference evidence="1 2" key="1">
    <citation type="submission" date="2017-11" db="EMBL/GenBank/DDBJ databases">
        <title>Reclassification of Bisgaard taxon 5 as Caviibacterium pharyngocola gen. nov., sp. nov.</title>
        <authorList>
            <person name="Christensen H."/>
        </authorList>
    </citation>
    <scope>NUCLEOTIDE SEQUENCE [LARGE SCALE GENOMIC DNA]</scope>
    <source>
        <strain evidence="1 2">7_3</strain>
    </source>
</reference>
<dbReference type="SUPFAM" id="SSF56784">
    <property type="entry name" value="HAD-like"/>
    <property type="match status" value="1"/>
</dbReference>
<dbReference type="RefSeq" id="WP_100295697.1">
    <property type="nucleotide sequence ID" value="NZ_PHGZ01000003.1"/>
</dbReference>
<gene>
    <name evidence="1" type="ORF">CVP04_01225</name>
</gene>
<dbReference type="Gene3D" id="3.40.50.1000">
    <property type="entry name" value="HAD superfamily/HAD-like"/>
    <property type="match status" value="1"/>
</dbReference>
<evidence type="ECO:0000313" key="2">
    <source>
        <dbReference type="Proteomes" id="UP000230282"/>
    </source>
</evidence>
<comment type="caution">
    <text evidence="1">The sequence shown here is derived from an EMBL/GenBank/DDBJ whole genome shotgun (WGS) entry which is preliminary data.</text>
</comment>
<dbReference type="AlphaFoldDB" id="A0A2M8RYZ6"/>
<name>A0A2M8RYZ6_9PAST</name>
<dbReference type="OrthoDB" id="5431039at2"/>
<organism evidence="1 2">
    <name type="scientific">Caviibacterium pharyngocola</name>
    <dbReference type="NCBI Taxonomy" id="28159"/>
    <lineage>
        <taxon>Bacteria</taxon>
        <taxon>Pseudomonadati</taxon>
        <taxon>Pseudomonadota</taxon>
        <taxon>Gammaproteobacteria</taxon>
        <taxon>Pasteurellales</taxon>
        <taxon>Pasteurellaceae</taxon>
        <taxon>Caviibacterium</taxon>
    </lineage>
</organism>